<evidence type="ECO:0000256" key="2">
    <source>
        <dbReference type="ARBA" id="ARBA00006661"/>
    </source>
</evidence>
<evidence type="ECO:0000313" key="11">
    <source>
        <dbReference type="EMBL" id="KAK3329180.1"/>
    </source>
</evidence>
<dbReference type="CDD" id="cd22999">
    <property type="entry name" value="SAP_SLX4"/>
    <property type="match status" value="1"/>
</dbReference>
<feature type="compositionally biased region" description="Basic residues" evidence="10">
    <location>
        <begin position="399"/>
        <end position="411"/>
    </location>
</feature>
<comment type="caution">
    <text evidence="11">The sequence shown here is derived from an EMBL/GenBank/DDBJ whole genome shotgun (WGS) entry which is preliminary data.</text>
</comment>
<evidence type="ECO:0000256" key="1">
    <source>
        <dbReference type="ARBA" id="ARBA00004123"/>
    </source>
</evidence>
<dbReference type="EMBL" id="JAUEDM010000001">
    <property type="protein sequence ID" value="KAK3329180.1"/>
    <property type="molecule type" value="Genomic_DNA"/>
</dbReference>
<evidence type="ECO:0000256" key="9">
    <source>
        <dbReference type="HAMAP-Rule" id="MF_03110"/>
    </source>
</evidence>
<evidence type="ECO:0000256" key="6">
    <source>
        <dbReference type="ARBA" id="ARBA00023204"/>
    </source>
</evidence>
<evidence type="ECO:0000313" key="12">
    <source>
        <dbReference type="Proteomes" id="UP001283341"/>
    </source>
</evidence>
<proteinExistence type="inferred from homology"/>
<dbReference type="PRINTS" id="PR00929">
    <property type="entry name" value="ATHOOK"/>
</dbReference>
<reference evidence="11" key="2">
    <citation type="submission" date="2023-06" db="EMBL/GenBank/DDBJ databases">
        <authorList>
            <consortium name="Lawrence Berkeley National Laboratory"/>
            <person name="Haridas S."/>
            <person name="Hensen N."/>
            <person name="Bonometti L."/>
            <person name="Westerberg I."/>
            <person name="Brannstrom I.O."/>
            <person name="Guillou S."/>
            <person name="Cros-Aarteil S."/>
            <person name="Calhoun S."/>
            <person name="Kuo A."/>
            <person name="Mondo S."/>
            <person name="Pangilinan J."/>
            <person name="Riley R."/>
            <person name="Labutti K."/>
            <person name="Andreopoulos B."/>
            <person name="Lipzen A."/>
            <person name="Chen C."/>
            <person name="Yanf M."/>
            <person name="Daum C."/>
            <person name="Ng V."/>
            <person name="Clum A."/>
            <person name="Steindorff A."/>
            <person name="Ohm R."/>
            <person name="Martin F."/>
            <person name="Silar P."/>
            <person name="Natvig D."/>
            <person name="Lalanne C."/>
            <person name="Gautier V."/>
            <person name="Ament-Velasquez S.L."/>
            <person name="Kruys A."/>
            <person name="Hutchinson M.I."/>
            <person name="Powell A.J."/>
            <person name="Barry K."/>
            <person name="Miller A.N."/>
            <person name="Grigoriev I.V."/>
            <person name="Debuchy R."/>
            <person name="Gladieux P."/>
            <person name="Thoren M.H."/>
            <person name="Johannesson H."/>
        </authorList>
    </citation>
    <scope>NUCLEOTIDE SEQUENCE</scope>
    <source>
        <strain evidence="11">CBS 118394</strain>
    </source>
</reference>
<feature type="region of interest" description="Disordered" evidence="10">
    <location>
        <begin position="388"/>
        <end position="414"/>
    </location>
</feature>
<keyword evidence="5 9" id="KW-0233">DNA recombination</keyword>
<feature type="compositionally biased region" description="Acidic residues" evidence="10">
    <location>
        <begin position="822"/>
        <end position="834"/>
    </location>
</feature>
<dbReference type="GO" id="GO:0006281">
    <property type="term" value="P:DNA repair"/>
    <property type="evidence" value="ECO:0007669"/>
    <property type="project" value="UniProtKB-UniRule"/>
</dbReference>
<gene>
    <name evidence="9" type="primary">SLX4</name>
    <name evidence="11" type="ORF">B0H66DRAFT_540388</name>
</gene>
<dbReference type="AlphaFoldDB" id="A0AAE0MEF0"/>
<protein>
    <recommendedName>
        <fullName evidence="8 9">Structure-specific endonuclease subunit SLX4</fullName>
    </recommendedName>
</protein>
<accession>A0AAE0MEF0</accession>
<dbReference type="Pfam" id="PF09494">
    <property type="entry name" value="Slx4"/>
    <property type="match status" value="1"/>
</dbReference>
<comment type="subcellular location">
    <subcellularLocation>
        <location evidence="1 9">Nucleus</location>
    </subcellularLocation>
</comment>
<keyword evidence="12" id="KW-1185">Reference proteome</keyword>
<dbReference type="GO" id="GO:0003677">
    <property type="term" value="F:DNA binding"/>
    <property type="evidence" value="ECO:0007669"/>
    <property type="project" value="InterPro"/>
</dbReference>
<feature type="compositionally biased region" description="Low complexity" evidence="10">
    <location>
        <begin position="786"/>
        <end position="804"/>
    </location>
</feature>
<evidence type="ECO:0000256" key="3">
    <source>
        <dbReference type="ARBA" id="ARBA00022553"/>
    </source>
</evidence>
<comment type="subunit">
    <text evidence="9">Forms a heterodimer with SLX1.</text>
</comment>
<name>A0AAE0MEF0_9PEZI</name>
<evidence type="ECO:0000256" key="8">
    <source>
        <dbReference type="ARBA" id="ARBA00029496"/>
    </source>
</evidence>
<dbReference type="GO" id="GO:0006260">
    <property type="term" value="P:DNA replication"/>
    <property type="evidence" value="ECO:0007669"/>
    <property type="project" value="InterPro"/>
</dbReference>
<dbReference type="InterPro" id="IPR017956">
    <property type="entry name" value="AT_hook_DNA-bd_motif"/>
</dbReference>
<keyword evidence="3 9" id="KW-0597">Phosphoprotein</keyword>
<dbReference type="SMART" id="SM00384">
    <property type="entry name" value="AT_hook"/>
    <property type="match status" value="2"/>
</dbReference>
<reference evidence="11" key="1">
    <citation type="journal article" date="2023" name="Mol. Phylogenet. Evol.">
        <title>Genome-scale phylogeny and comparative genomics of the fungal order Sordariales.</title>
        <authorList>
            <person name="Hensen N."/>
            <person name="Bonometti L."/>
            <person name="Westerberg I."/>
            <person name="Brannstrom I.O."/>
            <person name="Guillou S."/>
            <person name="Cros-Aarteil S."/>
            <person name="Calhoun S."/>
            <person name="Haridas S."/>
            <person name="Kuo A."/>
            <person name="Mondo S."/>
            <person name="Pangilinan J."/>
            <person name="Riley R."/>
            <person name="LaButti K."/>
            <person name="Andreopoulos B."/>
            <person name="Lipzen A."/>
            <person name="Chen C."/>
            <person name="Yan M."/>
            <person name="Daum C."/>
            <person name="Ng V."/>
            <person name="Clum A."/>
            <person name="Steindorff A."/>
            <person name="Ohm R.A."/>
            <person name="Martin F."/>
            <person name="Silar P."/>
            <person name="Natvig D.O."/>
            <person name="Lalanne C."/>
            <person name="Gautier V."/>
            <person name="Ament-Velasquez S.L."/>
            <person name="Kruys A."/>
            <person name="Hutchinson M.I."/>
            <person name="Powell A.J."/>
            <person name="Barry K."/>
            <person name="Miller A.N."/>
            <person name="Grigoriev I.V."/>
            <person name="Debuchy R."/>
            <person name="Gladieux P."/>
            <person name="Hiltunen Thoren M."/>
            <person name="Johannesson H."/>
        </authorList>
    </citation>
    <scope>NUCLEOTIDE SEQUENCE</scope>
    <source>
        <strain evidence="11">CBS 118394</strain>
    </source>
</reference>
<keyword evidence="4 9" id="KW-0227">DNA damage</keyword>
<keyword evidence="6 9" id="KW-0234">DNA repair</keyword>
<dbReference type="InterPro" id="IPR018574">
    <property type="entry name" value="Structure-sp_endonuc_su_Slx4"/>
</dbReference>
<feature type="compositionally biased region" description="Polar residues" evidence="10">
    <location>
        <begin position="838"/>
        <end position="853"/>
    </location>
</feature>
<evidence type="ECO:0000256" key="10">
    <source>
        <dbReference type="SAM" id="MobiDB-lite"/>
    </source>
</evidence>
<organism evidence="11 12">
    <name type="scientific">Apodospora peruviana</name>
    <dbReference type="NCBI Taxonomy" id="516989"/>
    <lineage>
        <taxon>Eukaryota</taxon>
        <taxon>Fungi</taxon>
        <taxon>Dikarya</taxon>
        <taxon>Ascomycota</taxon>
        <taxon>Pezizomycotina</taxon>
        <taxon>Sordariomycetes</taxon>
        <taxon>Sordariomycetidae</taxon>
        <taxon>Sordariales</taxon>
        <taxon>Lasiosphaeriaceae</taxon>
        <taxon>Apodospora</taxon>
    </lineage>
</organism>
<dbReference type="Proteomes" id="UP001283341">
    <property type="component" value="Unassembled WGS sequence"/>
</dbReference>
<evidence type="ECO:0000256" key="4">
    <source>
        <dbReference type="ARBA" id="ARBA00022763"/>
    </source>
</evidence>
<evidence type="ECO:0000256" key="7">
    <source>
        <dbReference type="ARBA" id="ARBA00023242"/>
    </source>
</evidence>
<comment type="function">
    <text evidence="9">Regulatory subunit of the SLX1-SLX4 structure-specific endonuclease that resolves DNA secondary structures generated during DNA repair and recombination. Has endonuclease activity towards branched DNA substrates, introducing single-strand cuts in duplex DNA close to junctions with ss-DNA.</text>
</comment>
<comment type="PTM">
    <text evidence="9">Phosphorylated in response to DNA damage.</text>
</comment>
<feature type="compositionally biased region" description="Basic and acidic residues" evidence="10">
    <location>
        <begin position="193"/>
        <end position="207"/>
    </location>
</feature>
<dbReference type="InterPro" id="IPR027784">
    <property type="entry name" value="Slx4_ascomycetes"/>
</dbReference>
<feature type="region of interest" description="Disordered" evidence="10">
    <location>
        <begin position="585"/>
        <end position="641"/>
    </location>
</feature>
<keyword evidence="11" id="KW-0378">Hydrolase</keyword>
<feature type="region of interest" description="Disordered" evidence="10">
    <location>
        <begin position="96"/>
        <end position="225"/>
    </location>
</feature>
<dbReference type="GO" id="GO:0017108">
    <property type="term" value="F:5'-flap endonuclease activity"/>
    <property type="evidence" value="ECO:0007669"/>
    <property type="project" value="InterPro"/>
</dbReference>
<feature type="compositionally biased region" description="Polar residues" evidence="10">
    <location>
        <begin position="612"/>
        <end position="630"/>
    </location>
</feature>
<evidence type="ECO:0000256" key="5">
    <source>
        <dbReference type="ARBA" id="ARBA00023172"/>
    </source>
</evidence>
<dbReference type="HAMAP" id="MF_03110">
    <property type="entry name" value="Endonuc_su_Slx4"/>
    <property type="match status" value="1"/>
</dbReference>
<dbReference type="GO" id="GO:0006310">
    <property type="term" value="P:DNA recombination"/>
    <property type="evidence" value="ECO:0007669"/>
    <property type="project" value="UniProtKB-UniRule"/>
</dbReference>
<feature type="region of interest" description="Disordered" evidence="10">
    <location>
        <begin position="240"/>
        <end position="263"/>
    </location>
</feature>
<comment type="similarity">
    <text evidence="2 9">Belongs to the SLX4 family.</text>
</comment>
<feature type="compositionally biased region" description="Polar residues" evidence="10">
    <location>
        <begin position="247"/>
        <end position="263"/>
    </location>
</feature>
<sequence>MSRMASGGLLLATPARMAHDNSLIIISSSPDFPSINDLLAKPAKKSTLRSGSNAVQLPSDAVRTFMTAASVWRSAQSEESDINNAVDGIRAHRTQSCDTPVLDPKACVKLPPKTAPTEEQTGAKKQRKPRNTTGTRRGKLATTALPESGTTESVNEPDVVGAPAPKLRKRSKPAKDPAGGQTTLPKGKVTKAAAKERAPKKKTEVVSRHFATPAPVPNPPADPIRDEPIVLEQAMRRRMDWTPPPENITNHAQSDSSAVKEVSSTALTDLGPAKLPQRELFENLLDNYGCQTDHGQGSPAVAAGADTNSDILGKRKLIELVATTMDKSKTPEVSPTKSKVPKKKPRTITELATAAYRMPEESDVPTSTEKLKQDFLLGYFGAEGEPAGNINNVPGGKTKGPKKAAKPRVFKKKADPRKQILLSPTSAMKQVSGQDFVFGTASQLATEEDPELLRALHEAMKASNQPDSDPFSIPVISDLASRRKVVNKLWAAGARDDDGELLDLELLDLTESPVPPPDLLPRIPVPSQKDPVCPSPVQKVQIEIQSSEYDLFDLTGSPALPTVPEPHFFLTQVQTKEKKKAIVAESPSLQKPDEPQQPSPVFDVDFEPPPSNQEHNQLIAQSQPQPSVSPTKAPIDIPPPPKFELWTDAKLAKEIASYGFKAVKKRETRIALLQECWENKQKTALGGNAEQAAMLTSSAKPAAVLSPGRARGRPKKTSAAAATTAAAPPVLIDPVPASPSRPRGRPRKDPAALSPPAADKPAGGRPRKNSRSASPAKTTKTKAKTRSPAPSKPAAASSVSAVSTPKRRKVAPAPPKAVVEIPDSDASDLDDEDPFASSPLTSPEKQDIFSSPPHQAKDISITEDTEDVSIMTTASPTSQQAELFRYISKAITTAPRTTDPAEPSWHEKMLMYDPIILEDLATWLNSGQLDRVGYDGEVAPHDVKLWCHNKSICCVWRVNLHGKARKRF</sequence>
<keyword evidence="11" id="KW-0540">Nuclease</keyword>
<feature type="region of interest" description="Disordered" evidence="10">
    <location>
        <begin position="697"/>
        <end position="855"/>
    </location>
</feature>
<keyword evidence="11" id="KW-0255">Endonuclease</keyword>
<dbReference type="GO" id="GO:0033557">
    <property type="term" value="C:Slx1-Slx4 complex"/>
    <property type="evidence" value="ECO:0007669"/>
    <property type="project" value="UniProtKB-UniRule"/>
</dbReference>
<keyword evidence="7 9" id="KW-0539">Nucleus</keyword>